<feature type="chain" id="PRO_5024305151" evidence="8">
    <location>
        <begin position="22"/>
        <end position="552"/>
    </location>
</feature>
<dbReference type="InterPro" id="IPR023408">
    <property type="entry name" value="MscS_beta-dom_sf"/>
</dbReference>
<evidence type="ECO:0000256" key="7">
    <source>
        <dbReference type="SAM" id="Phobius"/>
    </source>
</evidence>
<feature type="domain" description="Mechanosensitive ion channel MscS" evidence="9">
    <location>
        <begin position="337"/>
        <end position="401"/>
    </location>
</feature>
<evidence type="ECO:0000256" key="6">
    <source>
        <dbReference type="ARBA" id="ARBA00023136"/>
    </source>
</evidence>
<dbReference type="AlphaFoldDB" id="A0A5S3N2J3"/>
<accession>A0A5S3N2J3</accession>
<feature type="signal peptide" evidence="8">
    <location>
        <begin position="1"/>
        <end position="21"/>
    </location>
</feature>
<feature type="transmembrane region" description="Helical" evidence="7">
    <location>
        <begin position="246"/>
        <end position="267"/>
    </location>
</feature>
<dbReference type="RefSeq" id="WP_138536290.1">
    <property type="nucleotide sequence ID" value="NZ_VANR01000005.1"/>
</dbReference>
<dbReference type="Proteomes" id="UP000307140">
    <property type="component" value="Unassembled WGS sequence"/>
</dbReference>
<keyword evidence="12" id="KW-1185">Reference proteome</keyword>
<evidence type="ECO:0000256" key="8">
    <source>
        <dbReference type="SAM" id="SignalP"/>
    </source>
</evidence>
<feature type="domain" description="Mechanosensitive ion channel MscS C-terminal" evidence="10">
    <location>
        <begin position="412"/>
        <end position="496"/>
    </location>
</feature>
<dbReference type="SUPFAM" id="SSF50182">
    <property type="entry name" value="Sm-like ribonucleoproteins"/>
    <property type="match status" value="1"/>
</dbReference>
<organism evidence="11 12">
    <name type="scientific">Polaribacter aestuariivivens</name>
    <dbReference type="NCBI Taxonomy" id="2304626"/>
    <lineage>
        <taxon>Bacteria</taxon>
        <taxon>Pseudomonadati</taxon>
        <taxon>Bacteroidota</taxon>
        <taxon>Flavobacteriia</taxon>
        <taxon>Flavobacteriales</taxon>
        <taxon>Flavobacteriaceae</taxon>
    </lineage>
</organism>
<protein>
    <submittedName>
        <fullName evidence="11">Mechanosensitive ion channel family protein</fullName>
    </submittedName>
</protein>
<dbReference type="InterPro" id="IPR010920">
    <property type="entry name" value="LSM_dom_sf"/>
</dbReference>
<feature type="transmembrane region" description="Helical" evidence="7">
    <location>
        <begin position="288"/>
        <end position="307"/>
    </location>
</feature>
<feature type="transmembrane region" description="Helical" evidence="7">
    <location>
        <begin position="167"/>
        <end position="187"/>
    </location>
</feature>
<reference evidence="11 12" key="1">
    <citation type="submission" date="2019-05" db="EMBL/GenBank/DDBJ databases">
        <title>Polaribacter aestuariivivens sp. nov., isolated from a tidal flat.</title>
        <authorList>
            <person name="Yoon J.-H."/>
        </authorList>
    </citation>
    <scope>NUCLEOTIDE SEQUENCE [LARGE SCALE GENOMIC DNA]</scope>
    <source>
        <strain evidence="11 12">DBTF-3</strain>
    </source>
</reference>
<sequence length="552" mass="62775">MKHFLYLLLFFPLLITAQSQEQDSVKVDLSNPHATIYTHLYFLQSDSYEPKKAAKTIFGLSEKVAIKKAIKIKQVLDGKGLYVDVNKIPTDPKYKDSTGYSAYSKYVLFPERMPQIYVEKVNGKWYYSTETVTKIESMYKEVFPWYVQKLQDIIPVSGHKKVLGIELWQFVALLLLLICTYIIFLITKKIAFFILQKIQHQITKNTNLEVDKVLKKLAHPISLLISVAFVDKFFPSLQFVLEVNTFVFLALNIAKTVFWIYVFLKLVKVVMRIYSEFTERTHGRLDDQLVPILHSFLTGLVIVIGIFKVLLLFGVNATTMLAGATIGGLAVALASQDTVKNLIGTIMIFLDKPFHIEDWIEAGEVVGTVEKVGFRSTSVRAADTSVYKIPNSKLSEIVINNKGLRLFRRYNTNLGLRYDTPPELIEAFVKGVREIIIAHPETRSDSYNVEFTGFGDSALLVMVNVYFKSLAWGVEQSSKHRLHIAVVKLAKELGVDFAFPSTTVTIEHFPEKKGLNPKYDTDKERIEGAIAKVLGEFTQDIKEGKNEENRLE</sequence>
<keyword evidence="3" id="KW-1003">Cell membrane</keyword>
<evidence type="ECO:0000256" key="1">
    <source>
        <dbReference type="ARBA" id="ARBA00004651"/>
    </source>
</evidence>
<evidence type="ECO:0000256" key="2">
    <source>
        <dbReference type="ARBA" id="ARBA00008017"/>
    </source>
</evidence>
<dbReference type="PANTHER" id="PTHR30566">
    <property type="entry name" value="YNAI-RELATED MECHANOSENSITIVE ION CHANNEL"/>
    <property type="match status" value="1"/>
</dbReference>
<dbReference type="Gene3D" id="3.30.70.100">
    <property type="match status" value="1"/>
</dbReference>
<keyword evidence="8" id="KW-0732">Signal</keyword>
<gene>
    <name evidence="11" type="ORF">FDT66_10555</name>
</gene>
<keyword evidence="5 7" id="KW-1133">Transmembrane helix</keyword>
<comment type="similarity">
    <text evidence="2">Belongs to the MscS (TC 1.A.23) family.</text>
</comment>
<dbReference type="EMBL" id="VANR01000005">
    <property type="protein sequence ID" value="TMM29551.1"/>
    <property type="molecule type" value="Genomic_DNA"/>
</dbReference>
<keyword evidence="4 7" id="KW-0812">Transmembrane</keyword>
<dbReference type="OrthoDB" id="9809206at2"/>
<dbReference type="Pfam" id="PF00924">
    <property type="entry name" value="MS_channel_2nd"/>
    <property type="match status" value="1"/>
</dbReference>
<feature type="transmembrane region" description="Helical" evidence="7">
    <location>
        <begin position="217"/>
        <end position="234"/>
    </location>
</feature>
<dbReference type="SUPFAM" id="SSF82689">
    <property type="entry name" value="Mechanosensitive channel protein MscS (YggB), C-terminal domain"/>
    <property type="match status" value="1"/>
</dbReference>
<dbReference type="PANTHER" id="PTHR30566:SF5">
    <property type="entry name" value="MECHANOSENSITIVE ION CHANNEL PROTEIN 1, MITOCHONDRIAL-RELATED"/>
    <property type="match status" value="1"/>
</dbReference>
<feature type="transmembrane region" description="Helical" evidence="7">
    <location>
        <begin position="313"/>
        <end position="334"/>
    </location>
</feature>
<evidence type="ECO:0000313" key="11">
    <source>
        <dbReference type="EMBL" id="TMM29551.1"/>
    </source>
</evidence>
<evidence type="ECO:0000256" key="3">
    <source>
        <dbReference type="ARBA" id="ARBA00022475"/>
    </source>
</evidence>
<proteinExistence type="inferred from homology"/>
<evidence type="ECO:0000256" key="5">
    <source>
        <dbReference type="ARBA" id="ARBA00022989"/>
    </source>
</evidence>
<dbReference type="GO" id="GO:0005886">
    <property type="term" value="C:plasma membrane"/>
    <property type="evidence" value="ECO:0007669"/>
    <property type="project" value="UniProtKB-SubCell"/>
</dbReference>
<dbReference type="Pfam" id="PF21082">
    <property type="entry name" value="MS_channel_3rd"/>
    <property type="match status" value="1"/>
</dbReference>
<evidence type="ECO:0000259" key="10">
    <source>
        <dbReference type="Pfam" id="PF21082"/>
    </source>
</evidence>
<evidence type="ECO:0000256" key="4">
    <source>
        <dbReference type="ARBA" id="ARBA00022692"/>
    </source>
</evidence>
<dbReference type="Gene3D" id="1.10.287.1260">
    <property type="match status" value="1"/>
</dbReference>
<comment type="subcellular location">
    <subcellularLocation>
        <location evidence="1">Cell membrane</location>
        <topology evidence="1">Multi-pass membrane protein</topology>
    </subcellularLocation>
</comment>
<dbReference type="SUPFAM" id="SSF82861">
    <property type="entry name" value="Mechanosensitive channel protein MscS (YggB), transmembrane region"/>
    <property type="match status" value="1"/>
</dbReference>
<comment type="caution">
    <text evidence="11">The sequence shown here is derived from an EMBL/GenBank/DDBJ whole genome shotgun (WGS) entry which is preliminary data.</text>
</comment>
<keyword evidence="6 7" id="KW-0472">Membrane</keyword>
<evidence type="ECO:0000313" key="12">
    <source>
        <dbReference type="Proteomes" id="UP000307140"/>
    </source>
</evidence>
<dbReference type="InterPro" id="IPR011014">
    <property type="entry name" value="MscS_channel_TM-2"/>
</dbReference>
<evidence type="ECO:0000259" key="9">
    <source>
        <dbReference type="Pfam" id="PF00924"/>
    </source>
</evidence>
<dbReference type="InterPro" id="IPR011066">
    <property type="entry name" value="MscS_channel_C_sf"/>
</dbReference>
<dbReference type="GO" id="GO:0008381">
    <property type="term" value="F:mechanosensitive monoatomic ion channel activity"/>
    <property type="evidence" value="ECO:0007669"/>
    <property type="project" value="UniProtKB-ARBA"/>
</dbReference>
<name>A0A5S3N2J3_9FLAO</name>
<dbReference type="InterPro" id="IPR049278">
    <property type="entry name" value="MS_channel_C"/>
</dbReference>
<dbReference type="InterPro" id="IPR006685">
    <property type="entry name" value="MscS_channel_2nd"/>
</dbReference>
<dbReference type="Gene3D" id="2.30.30.60">
    <property type="match status" value="1"/>
</dbReference>